<feature type="binding site" evidence="9">
    <location>
        <position position="78"/>
    </location>
    <ligand>
        <name>Mg(2+)</name>
        <dbReference type="ChEBI" id="CHEBI:18420"/>
        <label>1</label>
        <note>catalytic</note>
    </ligand>
</feature>
<evidence type="ECO:0000256" key="9">
    <source>
        <dbReference type="PIRSR" id="PIRSR600760-2"/>
    </source>
</evidence>
<proteinExistence type="inferred from homology"/>
<keyword evidence="5 10" id="KW-0378">Hydrolase</keyword>
<dbReference type="GO" id="GO:0046872">
    <property type="term" value="F:metal ion binding"/>
    <property type="evidence" value="ECO:0007669"/>
    <property type="project" value="UniProtKB-KW"/>
</dbReference>
<feature type="binding site" evidence="9">
    <location>
        <position position="94"/>
    </location>
    <ligand>
        <name>Mg(2+)</name>
        <dbReference type="ChEBI" id="CHEBI:18420"/>
        <label>1</label>
        <note>catalytic</note>
    </ligand>
</feature>
<dbReference type="GO" id="GO:0000105">
    <property type="term" value="P:L-histidine biosynthetic process"/>
    <property type="evidence" value="ECO:0007669"/>
    <property type="project" value="UniProtKB-UniRule"/>
</dbReference>
<evidence type="ECO:0000313" key="11">
    <source>
        <dbReference type="Proteomes" id="UP000471298"/>
    </source>
</evidence>
<dbReference type="PANTHER" id="PTHR43200">
    <property type="entry name" value="PHOSPHATASE"/>
    <property type="match status" value="1"/>
</dbReference>
<dbReference type="CDD" id="cd01641">
    <property type="entry name" value="Bacterial_IMPase_like_1"/>
    <property type="match status" value="1"/>
</dbReference>
<dbReference type="SUPFAM" id="SSF56655">
    <property type="entry name" value="Carbohydrate phosphatase"/>
    <property type="match status" value="1"/>
</dbReference>
<dbReference type="EMBL" id="WHNW01000008">
    <property type="protein sequence ID" value="MPV86565.1"/>
    <property type="molecule type" value="Genomic_DNA"/>
</dbReference>
<dbReference type="NCBIfam" id="TIGR02067">
    <property type="entry name" value="his_9_HisN"/>
    <property type="match status" value="1"/>
</dbReference>
<dbReference type="FunFam" id="3.30.540.10:FF:000003">
    <property type="entry name" value="Inositol-1-monophosphatase"/>
    <property type="match status" value="1"/>
</dbReference>
<keyword evidence="6" id="KW-0889">Transcription antitermination</keyword>
<comment type="cofactor">
    <cofactor evidence="2 9">
        <name>Mg(2+)</name>
        <dbReference type="ChEBI" id="CHEBI:18420"/>
    </cofactor>
</comment>
<keyword evidence="4 9" id="KW-0479">Metal-binding</keyword>
<keyword evidence="7 9" id="KW-0460">Magnesium</keyword>
<dbReference type="PANTHER" id="PTHR43200:SF6">
    <property type="entry name" value="3'(2'),5'-BISPHOSPHATE NUCLEOTIDASE"/>
    <property type="match status" value="1"/>
</dbReference>
<evidence type="ECO:0000256" key="6">
    <source>
        <dbReference type="ARBA" id="ARBA00022814"/>
    </source>
</evidence>
<evidence type="ECO:0000313" key="10">
    <source>
        <dbReference type="EMBL" id="MPV86565.1"/>
    </source>
</evidence>
<dbReference type="PRINTS" id="PR00377">
    <property type="entry name" value="IMPHPHTASES"/>
</dbReference>
<dbReference type="InterPro" id="IPR051090">
    <property type="entry name" value="Inositol_monoP_superfamily"/>
</dbReference>
<comment type="caution">
    <text evidence="10">The sequence shown here is derived from an EMBL/GenBank/DDBJ whole genome shotgun (WGS) entry which is preliminary data.</text>
</comment>
<comment type="catalytic activity">
    <reaction evidence="1">
        <text>a myo-inositol phosphate + H2O = myo-inositol + phosphate</text>
        <dbReference type="Rhea" id="RHEA:24056"/>
        <dbReference type="ChEBI" id="CHEBI:15377"/>
        <dbReference type="ChEBI" id="CHEBI:17268"/>
        <dbReference type="ChEBI" id="CHEBI:43474"/>
        <dbReference type="ChEBI" id="CHEBI:84139"/>
        <dbReference type="EC" id="3.1.3.25"/>
    </reaction>
</comment>
<dbReference type="Gene3D" id="3.40.190.80">
    <property type="match status" value="1"/>
</dbReference>
<dbReference type="Proteomes" id="UP000471298">
    <property type="component" value="Unassembled WGS sequence"/>
</dbReference>
<feature type="binding site" evidence="9">
    <location>
        <position position="96"/>
    </location>
    <ligand>
        <name>Mg(2+)</name>
        <dbReference type="ChEBI" id="CHEBI:18420"/>
        <label>1</label>
        <note>catalytic</note>
    </ligand>
</feature>
<dbReference type="InParanoid" id="A0A6N7EYC7"/>
<evidence type="ECO:0000256" key="5">
    <source>
        <dbReference type="ARBA" id="ARBA00022801"/>
    </source>
</evidence>
<dbReference type="GO" id="GO:0004401">
    <property type="term" value="F:histidinol-phosphatase activity"/>
    <property type="evidence" value="ECO:0007669"/>
    <property type="project" value="UniProtKB-UniRule"/>
</dbReference>
<evidence type="ECO:0000256" key="3">
    <source>
        <dbReference type="ARBA" id="ARBA00009759"/>
    </source>
</evidence>
<evidence type="ECO:0000256" key="1">
    <source>
        <dbReference type="ARBA" id="ARBA00001033"/>
    </source>
</evidence>
<protein>
    <recommendedName>
        <fullName evidence="8">Histidinol-phosphatase</fullName>
        <ecNumber evidence="8">3.1.3.15</ecNumber>
    </recommendedName>
</protein>
<sequence>MPTIPTTRTMPETPNTTLDFAHLLADEARSITLDYFRRPLQVTKKSNETPVTVADQTTESRLRQLIELHYPDHSIIGEEHAEKSTQSTYQWVIDPIDGTKNFVAGIPLFTTLIALFKSGQPILSLIDAPAQDERWIASKETPTTYQRQQTTQLVRTRDTTSLDKAILCSTDLSMFSDAENAQVQPLRDTVSLIRYNGDAYLYAMLASGWIDLVLESDLQPYDFLPLRLIVEQAGGSITDWQGNPLTRSSCGQVLASANATLHQQALDKIRQTIQPQT</sequence>
<dbReference type="Pfam" id="PF00459">
    <property type="entry name" value="Inositol_P"/>
    <property type="match status" value="1"/>
</dbReference>
<evidence type="ECO:0000256" key="2">
    <source>
        <dbReference type="ARBA" id="ARBA00001946"/>
    </source>
</evidence>
<dbReference type="Gene3D" id="3.30.540.10">
    <property type="entry name" value="Fructose-1,6-Bisphosphatase, subunit A, domain 1"/>
    <property type="match status" value="1"/>
</dbReference>
<evidence type="ECO:0000256" key="7">
    <source>
        <dbReference type="ARBA" id="ARBA00022842"/>
    </source>
</evidence>
<keyword evidence="6" id="KW-0805">Transcription regulation</keyword>
<accession>A0A6N7EYC7</accession>
<keyword evidence="11" id="KW-1185">Reference proteome</keyword>
<dbReference type="GO" id="GO:0031564">
    <property type="term" value="P:transcription antitermination"/>
    <property type="evidence" value="ECO:0007669"/>
    <property type="project" value="UniProtKB-KW"/>
</dbReference>
<organism evidence="10 11">
    <name type="scientific">Ostreibacterium oceani</name>
    <dbReference type="NCBI Taxonomy" id="2654998"/>
    <lineage>
        <taxon>Bacteria</taxon>
        <taxon>Pseudomonadati</taxon>
        <taxon>Pseudomonadota</taxon>
        <taxon>Gammaproteobacteria</taxon>
        <taxon>Cardiobacteriales</taxon>
        <taxon>Ostreibacteriaceae</taxon>
        <taxon>Ostreibacterium</taxon>
    </lineage>
</organism>
<dbReference type="AlphaFoldDB" id="A0A6N7EYC7"/>
<name>A0A6N7EYC7_9GAMM</name>
<feature type="binding site" evidence="9">
    <location>
        <position position="97"/>
    </location>
    <ligand>
        <name>Mg(2+)</name>
        <dbReference type="ChEBI" id="CHEBI:18420"/>
        <label>1</label>
        <note>catalytic</note>
    </ligand>
</feature>
<dbReference type="InterPro" id="IPR011809">
    <property type="entry name" value="His_9_proposed"/>
</dbReference>
<keyword evidence="6" id="KW-0804">Transcription</keyword>
<feature type="binding site" evidence="9">
    <location>
        <position position="222"/>
    </location>
    <ligand>
        <name>Mg(2+)</name>
        <dbReference type="ChEBI" id="CHEBI:18420"/>
        <label>1</label>
        <note>catalytic</note>
    </ligand>
</feature>
<comment type="similarity">
    <text evidence="3">Belongs to the inositol monophosphatase superfamily.</text>
</comment>
<evidence type="ECO:0000256" key="4">
    <source>
        <dbReference type="ARBA" id="ARBA00022723"/>
    </source>
</evidence>
<dbReference type="InterPro" id="IPR000760">
    <property type="entry name" value="Inositol_monophosphatase-like"/>
</dbReference>
<dbReference type="GO" id="GO:0052834">
    <property type="term" value="F:inositol monophosphate phosphatase activity"/>
    <property type="evidence" value="ECO:0007669"/>
    <property type="project" value="UniProtKB-EC"/>
</dbReference>
<gene>
    <name evidence="10" type="primary">hisN</name>
    <name evidence="10" type="ORF">GCU85_07460</name>
</gene>
<evidence type="ECO:0000256" key="8">
    <source>
        <dbReference type="NCBIfam" id="TIGR02067"/>
    </source>
</evidence>
<dbReference type="EC" id="3.1.3.15" evidence="8"/>
<reference evidence="10 11" key="1">
    <citation type="submission" date="2019-10" db="EMBL/GenBank/DDBJ databases">
        <title>Cardiobacteriales fam. a chemoheterotrophic member of the order Cardiobacteriales, and proposal of Cardiobacteriales fam. nov.</title>
        <authorList>
            <person name="Wang C."/>
        </authorList>
    </citation>
    <scope>NUCLEOTIDE SEQUENCE [LARGE SCALE GENOMIC DNA]</scope>
    <source>
        <strain evidence="10 11">ML27</strain>
    </source>
</reference>